<name>A0A089HQ58_PAEDU</name>
<dbReference type="GO" id="GO:0051539">
    <property type="term" value="F:4 iron, 4 sulfur cluster binding"/>
    <property type="evidence" value="ECO:0007669"/>
    <property type="project" value="UniProtKB-KW"/>
</dbReference>
<evidence type="ECO:0000313" key="17">
    <source>
        <dbReference type="Proteomes" id="UP000029409"/>
    </source>
</evidence>
<dbReference type="InterPro" id="IPR003731">
    <property type="entry name" value="Di-Nase_FeMo-co_biosynth"/>
</dbReference>
<dbReference type="InterPro" id="IPR005980">
    <property type="entry name" value="Nase_CF_NifB"/>
</dbReference>
<evidence type="ECO:0000256" key="9">
    <source>
        <dbReference type="ARBA" id="ARBA00023004"/>
    </source>
</evidence>
<comment type="function">
    <text evidence="2">Involved in the biosynthesis of the iron-molybdenum cofactor (FeMo-co or M-cluster) found in the dinitrogenase enzyme of the nitrogenase complex in nitrogen-fixing microorganisms. NifB catalyzes the crucial step of radical SAM-dependent carbide insertion that occurs concomitant with the insertion of a 9th sulfur and the rearrangement/coupling of two [4Fe-4S] clusters into a [8Fe-9S-C] cluster, the precursor to the M-cluster.</text>
</comment>
<organism evidence="16 17">
    <name type="scientific">Paenibacillus durus</name>
    <name type="common">Paenibacillus azotofixans</name>
    <dbReference type="NCBI Taxonomy" id="44251"/>
    <lineage>
        <taxon>Bacteria</taxon>
        <taxon>Bacillati</taxon>
        <taxon>Bacillota</taxon>
        <taxon>Bacilli</taxon>
        <taxon>Bacillales</taxon>
        <taxon>Paenibacillaceae</taxon>
        <taxon>Paenibacillus</taxon>
    </lineage>
</organism>
<dbReference type="Gene3D" id="3.20.20.70">
    <property type="entry name" value="Aldolase class I"/>
    <property type="match status" value="1"/>
</dbReference>
<evidence type="ECO:0000256" key="1">
    <source>
        <dbReference type="ARBA" id="ARBA00001966"/>
    </source>
</evidence>
<reference evidence="16 17" key="1">
    <citation type="submission" date="2014-08" db="EMBL/GenBank/DDBJ databases">
        <title>Comparative genomics of the Paenibacillus odorifer group.</title>
        <authorList>
            <person name="den Bakker H.C."/>
            <person name="Tsai Y.-C."/>
            <person name="Martin N."/>
            <person name="Korlach J."/>
            <person name="Wiedmann M."/>
        </authorList>
    </citation>
    <scope>NUCLEOTIDE SEQUENCE [LARGE SCALE GENOMIC DNA]</scope>
    <source>
        <strain evidence="16 17">DSM 1735</strain>
    </source>
</reference>
<keyword evidence="7" id="KW-0949">S-adenosyl-L-methionine</keyword>
<evidence type="ECO:0000256" key="4">
    <source>
        <dbReference type="ARBA" id="ARBA00006804"/>
    </source>
</evidence>
<evidence type="ECO:0000256" key="12">
    <source>
        <dbReference type="ARBA" id="ARBA00023239"/>
    </source>
</evidence>
<dbReference type="STRING" id="44251.PDUR_11755"/>
<keyword evidence="17" id="KW-1185">Reference proteome</keyword>
<gene>
    <name evidence="16" type="ORF">PDUR_11755</name>
</gene>
<accession>A0A089HQ58</accession>
<dbReference type="NCBIfam" id="TIGR01290">
    <property type="entry name" value="nifB"/>
    <property type="match status" value="1"/>
</dbReference>
<dbReference type="SUPFAM" id="SSF102114">
    <property type="entry name" value="Radical SAM enzymes"/>
    <property type="match status" value="1"/>
</dbReference>
<dbReference type="SFLD" id="SFLDF00281">
    <property type="entry name" value="FeMo_cofactor_biosynthesis_pro"/>
    <property type="match status" value="1"/>
</dbReference>
<dbReference type="PROSITE" id="PS51918">
    <property type="entry name" value="RADICAL_SAM"/>
    <property type="match status" value="1"/>
</dbReference>
<dbReference type="Pfam" id="PF04055">
    <property type="entry name" value="Radical_SAM"/>
    <property type="match status" value="1"/>
</dbReference>
<feature type="domain" description="Radical SAM core" evidence="15">
    <location>
        <begin position="18"/>
        <end position="265"/>
    </location>
</feature>
<proteinExistence type="inferred from homology"/>
<dbReference type="InterPro" id="IPR013785">
    <property type="entry name" value="Aldolase_TIM"/>
</dbReference>
<keyword evidence="10" id="KW-0411">Iron-sulfur</keyword>
<dbReference type="InterPro" id="IPR000385">
    <property type="entry name" value="MoaA_NifB_PqqE_Fe-S-bd_CS"/>
</dbReference>
<dbReference type="SFLD" id="SFLDG01068">
    <property type="entry name" value="FeMo_cofactor_biosynthesis_pro"/>
    <property type="match status" value="1"/>
</dbReference>
<dbReference type="AlphaFoldDB" id="A0A089HQ58"/>
<evidence type="ECO:0000259" key="15">
    <source>
        <dbReference type="PROSITE" id="PS51918"/>
    </source>
</evidence>
<dbReference type="InterPro" id="IPR058240">
    <property type="entry name" value="rSAM_sf"/>
</dbReference>
<dbReference type="GO" id="GO:0016829">
    <property type="term" value="F:lyase activity"/>
    <property type="evidence" value="ECO:0007669"/>
    <property type="project" value="UniProtKB-KW"/>
</dbReference>
<evidence type="ECO:0000313" key="16">
    <source>
        <dbReference type="EMBL" id="AIQ12498.1"/>
    </source>
</evidence>
<dbReference type="InterPro" id="IPR036105">
    <property type="entry name" value="DiNase_FeMo-co_biosyn_sf"/>
</dbReference>
<evidence type="ECO:0000256" key="6">
    <source>
        <dbReference type="ARBA" id="ARBA00022485"/>
    </source>
</evidence>
<dbReference type="PROSITE" id="PS01305">
    <property type="entry name" value="MOAA_NIFB_PQQE"/>
    <property type="match status" value="1"/>
</dbReference>
<dbReference type="CDD" id="cd00852">
    <property type="entry name" value="NifB"/>
    <property type="match status" value="1"/>
</dbReference>
<evidence type="ECO:0000256" key="2">
    <source>
        <dbReference type="ARBA" id="ARBA00003522"/>
    </source>
</evidence>
<dbReference type="Gene3D" id="3.30.420.130">
    <property type="entry name" value="Dinitrogenase iron-molybdenum cofactor biosynthesis domain"/>
    <property type="match status" value="1"/>
</dbReference>
<evidence type="ECO:0000256" key="3">
    <source>
        <dbReference type="ARBA" id="ARBA00005155"/>
    </source>
</evidence>
<dbReference type="EMBL" id="CP009288">
    <property type="protein sequence ID" value="AIQ12498.1"/>
    <property type="molecule type" value="Genomic_DNA"/>
</dbReference>
<keyword evidence="11" id="KW-0535">Nitrogen fixation</keyword>
<evidence type="ECO:0000256" key="14">
    <source>
        <dbReference type="ARBA" id="ARBA00032102"/>
    </source>
</evidence>
<evidence type="ECO:0000256" key="13">
    <source>
        <dbReference type="ARBA" id="ARBA00030926"/>
    </source>
</evidence>
<dbReference type="KEGG" id="pdu:PDUR_11755"/>
<dbReference type="PANTHER" id="PTHR43787">
    <property type="entry name" value="FEMO COFACTOR BIOSYNTHESIS PROTEIN NIFB-RELATED"/>
    <property type="match status" value="1"/>
</dbReference>
<dbReference type="PANTHER" id="PTHR43787:SF13">
    <property type="entry name" value="FEMO COFACTOR BIOSYNTHESIS PROTEIN NIFB"/>
    <property type="match status" value="1"/>
</dbReference>
<dbReference type="eggNOG" id="COG0535">
    <property type="taxonomic scope" value="Bacteria"/>
</dbReference>
<dbReference type="SUPFAM" id="SSF53146">
    <property type="entry name" value="Nitrogenase accessory factor-like"/>
    <property type="match status" value="1"/>
</dbReference>
<sequence>MDMEPALARHPCYNEEAHHHFARMHAAVAPRCNIQCHYCNPKFDCVNESRPGVVSKIITPQEAFDKVSQIAGSLPNLSVVGIAGPGDPLANPEATFDTFRLIAKAYPDIHLCLSTNGLMLPDYIDEICELGIRHVTVTLNAIDANIGSQIYAFVRYNGTLYKGKEAAALLMKRQLEGIKGLTERGVLCKVNSVIIPGVNDSHLSEVTREVKKLGAFSHNIMPLILSPGSRFQKDGFRAPTLEEITKVQHESSRIMPVMRHCRQCRADAVGLLGSDLSQNPEMLPPQKEYSAEQREKLQQDILSRMKQAGADAAAEWSEDEWSNAVRIAVATRGSNVINQHFGHAKEFLVYDVLESDIRLVGVRKVQAYCNGTADCSSGEEPSSPLAETLEMLKDCKMLLCSGIGKGPSERLRQAGIIPLIKKGNIDEQLLENARYMGYFKKA</sequence>
<comment type="pathway">
    <text evidence="3">Cofactor biosynthesis; Fe-Mo cofactor biosynthesis.</text>
</comment>
<dbReference type="SFLD" id="SFLDS00029">
    <property type="entry name" value="Radical_SAM"/>
    <property type="match status" value="1"/>
</dbReference>
<comment type="cofactor">
    <cofactor evidence="1">
        <name>[4Fe-4S] cluster</name>
        <dbReference type="ChEBI" id="CHEBI:49883"/>
    </cofactor>
</comment>
<dbReference type="InterPro" id="IPR034165">
    <property type="entry name" value="NifB_C"/>
</dbReference>
<keyword evidence="9" id="KW-0408">Iron</keyword>
<dbReference type="GO" id="GO:0046872">
    <property type="term" value="F:metal ion binding"/>
    <property type="evidence" value="ECO:0007669"/>
    <property type="project" value="UniProtKB-KW"/>
</dbReference>
<evidence type="ECO:0000256" key="7">
    <source>
        <dbReference type="ARBA" id="ARBA00022691"/>
    </source>
</evidence>
<keyword evidence="6" id="KW-0004">4Fe-4S</keyword>
<dbReference type="OrthoDB" id="9764725at2"/>
<dbReference type="Pfam" id="PF02579">
    <property type="entry name" value="Nitro_FeMo-Co"/>
    <property type="match status" value="1"/>
</dbReference>
<keyword evidence="12" id="KW-0456">Lyase</keyword>
<dbReference type="InterPro" id="IPR007197">
    <property type="entry name" value="rSAM"/>
</dbReference>
<evidence type="ECO:0000256" key="8">
    <source>
        <dbReference type="ARBA" id="ARBA00022723"/>
    </source>
</evidence>
<evidence type="ECO:0000256" key="10">
    <source>
        <dbReference type="ARBA" id="ARBA00023014"/>
    </source>
</evidence>
<dbReference type="UniPathway" id="UPA00782"/>
<protein>
    <recommendedName>
        <fullName evidence="5">FeMo cofactor biosynthesis protein NifB</fullName>
    </recommendedName>
    <alternativeName>
        <fullName evidence="14">Nitrogenase cofactor maturase NifB</fullName>
    </alternativeName>
    <alternativeName>
        <fullName evidence="13">Radical SAM assemblase NifB</fullName>
    </alternativeName>
</protein>
<dbReference type="Proteomes" id="UP000029409">
    <property type="component" value="Chromosome"/>
</dbReference>
<dbReference type="CDD" id="cd01335">
    <property type="entry name" value="Radical_SAM"/>
    <property type="match status" value="1"/>
</dbReference>
<evidence type="ECO:0000256" key="11">
    <source>
        <dbReference type="ARBA" id="ARBA00023231"/>
    </source>
</evidence>
<dbReference type="SFLD" id="SFLDG01067">
    <property type="entry name" value="SPASM/twitch_domain_containing"/>
    <property type="match status" value="1"/>
</dbReference>
<comment type="similarity">
    <text evidence="4">Belongs to the radical SAM superfamily. NifB family.</text>
</comment>
<keyword evidence="8" id="KW-0479">Metal-binding</keyword>
<evidence type="ECO:0000256" key="5">
    <source>
        <dbReference type="ARBA" id="ARBA00021702"/>
    </source>
</evidence>